<reference evidence="5" key="1">
    <citation type="submission" date="2022-07" db="EMBL/GenBank/DDBJ databases">
        <title>Phylogenomic reconstructions and comparative analyses of Kickxellomycotina fungi.</title>
        <authorList>
            <person name="Reynolds N.K."/>
            <person name="Stajich J.E."/>
            <person name="Barry K."/>
            <person name="Grigoriev I.V."/>
            <person name="Crous P."/>
            <person name="Smith M.E."/>
        </authorList>
    </citation>
    <scope>NUCLEOTIDE SEQUENCE</scope>
    <source>
        <strain evidence="5">BCRC 34381</strain>
    </source>
</reference>
<accession>A0A9W8CWZ8</accession>
<dbReference type="InterPro" id="IPR019151">
    <property type="entry name" value="Proteasome_assmbl_chaperone_2"/>
</dbReference>
<gene>
    <name evidence="5" type="ORF">LPJ61_005057</name>
</gene>
<evidence type="ECO:0000256" key="4">
    <source>
        <dbReference type="PIRNR" id="PIRNR010044"/>
    </source>
</evidence>
<dbReference type="PIRSF" id="PIRSF010044">
    <property type="entry name" value="UCP010044"/>
    <property type="match status" value="1"/>
</dbReference>
<keyword evidence="6" id="KW-1185">Reference proteome</keyword>
<protein>
    <recommendedName>
        <fullName evidence="1 4">Proteasome assembly chaperone 2</fullName>
    </recommendedName>
</protein>
<dbReference type="EMBL" id="JANBOI010001450">
    <property type="protein sequence ID" value="KAJ1726629.1"/>
    <property type="molecule type" value="Genomic_DNA"/>
</dbReference>
<organism evidence="5 6">
    <name type="scientific">Coemansia biformis</name>
    <dbReference type="NCBI Taxonomy" id="1286918"/>
    <lineage>
        <taxon>Eukaryota</taxon>
        <taxon>Fungi</taxon>
        <taxon>Fungi incertae sedis</taxon>
        <taxon>Zoopagomycota</taxon>
        <taxon>Kickxellomycotina</taxon>
        <taxon>Kickxellomycetes</taxon>
        <taxon>Kickxellales</taxon>
        <taxon>Kickxellaceae</taxon>
        <taxon>Coemansia</taxon>
    </lineage>
</organism>
<comment type="subunit">
    <text evidence="4">Component of the 20S proteasome chaperone.</text>
</comment>
<evidence type="ECO:0000256" key="2">
    <source>
        <dbReference type="ARBA" id="ARBA00023186"/>
    </source>
</evidence>
<comment type="similarity">
    <text evidence="3 4">Belongs to the PSMG2 family.</text>
</comment>
<dbReference type="GO" id="GO:0005634">
    <property type="term" value="C:nucleus"/>
    <property type="evidence" value="ECO:0007669"/>
    <property type="project" value="TreeGrafter"/>
</dbReference>
<dbReference type="SUPFAM" id="SSF159659">
    <property type="entry name" value="Cgl1923-like"/>
    <property type="match status" value="1"/>
</dbReference>
<dbReference type="AlphaFoldDB" id="A0A9W8CWZ8"/>
<dbReference type="PANTHER" id="PTHR12970">
    <property type="entry name" value="PROTEASOME ASSEMBLY CHAPERONE 2"/>
    <property type="match status" value="1"/>
</dbReference>
<comment type="function">
    <text evidence="4">Involved in 20S proteasome assembly.</text>
</comment>
<sequence>MTFVKSNSAAATKGSTLVLPSVSIGNVPQLAVDLLVNTLQATRIGIIDSPSTLPVSGPSGFDHLPGQRSVPVEVYQTADGQWTIVQQRSPPLPGRHRVFARELMDFIAQGDFAKVVLLTSSDAALRADALIQGPQIRSLTVNWQDDELASQLQALSLGPLDVAGETGTGPKEPLKQLHAAGAAKHLLRLCQATDIPVVALVALVNEGDNVPDAIGLANAANALLDIAPGAAQWRPPQSWQWLSGPVNPPGELY</sequence>
<dbReference type="InterPro" id="IPR016562">
    <property type="entry name" value="Proteasome_assmbl_chp_2_euk"/>
</dbReference>
<evidence type="ECO:0000313" key="5">
    <source>
        <dbReference type="EMBL" id="KAJ1726629.1"/>
    </source>
</evidence>
<dbReference type="PANTHER" id="PTHR12970:SF1">
    <property type="entry name" value="PROTEASOME ASSEMBLY CHAPERONE 2"/>
    <property type="match status" value="1"/>
</dbReference>
<dbReference type="InterPro" id="IPR038389">
    <property type="entry name" value="PSMG2_sf"/>
</dbReference>
<dbReference type="Gene3D" id="3.40.50.10900">
    <property type="entry name" value="PAC-like subunit"/>
    <property type="match status" value="2"/>
</dbReference>
<proteinExistence type="inferred from homology"/>
<evidence type="ECO:0000256" key="1">
    <source>
        <dbReference type="ARBA" id="ARBA00019186"/>
    </source>
</evidence>
<comment type="caution">
    <text evidence="5">The sequence shown here is derived from an EMBL/GenBank/DDBJ whole genome shotgun (WGS) entry which is preliminary data.</text>
</comment>
<evidence type="ECO:0000256" key="3">
    <source>
        <dbReference type="ARBA" id="ARBA00025745"/>
    </source>
</evidence>
<evidence type="ECO:0000313" key="6">
    <source>
        <dbReference type="Proteomes" id="UP001143981"/>
    </source>
</evidence>
<keyword evidence="2 4" id="KW-0143">Chaperone</keyword>
<name>A0A9W8CWZ8_9FUNG</name>
<dbReference type="OrthoDB" id="10260712at2759"/>
<dbReference type="GO" id="GO:0043248">
    <property type="term" value="P:proteasome assembly"/>
    <property type="evidence" value="ECO:0007669"/>
    <property type="project" value="TreeGrafter"/>
</dbReference>
<dbReference type="GO" id="GO:0005829">
    <property type="term" value="C:cytosol"/>
    <property type="evidence" value="ECO:0007669"/>
    <property type="project" value="TreeGrafter"/>
</dbReference>
<dbReference type="Pfam" id="PF09754">
    <property type="entry name" value="PAC2"/>
    <property type="match status" value="1"/>
</dbReference>
<dbReference type="Proteomes" id="UP001143981">
    <property type="component" value="Unassembled WGS sequence"/>
</dbReference>